<dbReference type="AlphaFoldDB" id="A0A381QHT5"/>
<comment type="similarity">
    <text evidence="1">Belongs to the universal ribosomal protein uL30 family.</text>
</comment>
<protein>
    <recommendedName>
        <fullName evidence="4">Large ribosomal subunit protein uL30-like ferredoxin-like fold domain-containing protein</fullName>
    </recommendedName>
</protein>
<dbReference type="InterPro" id="IPR005996">
    <property type="entry name" value="Ribosomal_uL30_bac-type"/>
</dbReference>
<feature type="domain" description="Large ribosomal subunit protein uL30-like ferredoxin-like fold" evidence="4">
    <location>
        <begin position="5"/>
        <end position="55"/>
    </location>
</feature>
<dbReference type="NCBIfam" id="TIGR01308">
    <property type="entry name" value="rpmD_bact"/>
    <property type="match status" value="1"/>
</dbReference>
<evidence type="ECO:0000256" key="1">
    <source>
        <dbReference type="ARBA" id="ARBA00007594"/>
    </source>
</evidence>
<accession>A0A381QHT5</accession>
<dbReference type="Pfam" id="PF00327">
    <property type="entry name" value="Ribosomal_L30"/>
    <property type="match status" value="1"/>
</dbReference>
<keyword evidence="2" id="KW-0689">Ribosomal protein</keyword>
<evidence type="ECO:0000256" key="2">
    <source>
        <dbReference type="ARBA" id="ARBA00022980"/>
    </source>
</evidence>
<proteinExistence type="inferred from homology"/>
<evidence type="ECO:0000256" key="3">
    <source>
        <dbReference type="ARBA" id="ARBA00023274"/>
    </source>
</evidence>
<dbReference type="InterPro" id="IPR016082">
    <property type="entry name" value="Ribosomal_uL30_ferredoxin-like"/>
</dbReference>
<dbReference type="PIRSF" id="PIRSF002211">
    <property type="entry name" value="Ribosomal_L30_bac-type"/>
    <property type="match status" value="1"/>
</dbReference>
<dbReference type="SUPFAM" id="SSF55129">
    <property type="entry name" value="Ribosomal protein L30p/L7e"/>
    <property type="match status" value="1"/>
</dbReference>
<dbReference type="GO" id="GO:0022625">
    <property type="term" value="C:cytosolic large ribosomal subunit"/>
    <property type="evidence" value="ECO:0007669"/>
    <property type="project" value="TreeGrafter"/>
</dbReference>
<keyword evidence="3" id="KW-0687">Ribonucleoprotein</keyword>
<dbReference type="Gene3D" id="3.30.1390.20">
    <property type="entry name" value="Ribosomal protein L30, ferredoxin-like fold domain"/>
    <property type="match status" value="1"/>
</dbReference>
<dbReference type="PANTHER" id="PTHR15892">
    <property type="entry name" value="MITOCHONDRIAL RIBOSOMAL PROTEIN L30"/>
    <property type="match status" value="1"/>
</dbReference>
<name>A0A381QHT5_9ZZZZ</name>
<reference evidence="5" key="1">
    <citation type="submission" date="2018-05" db="EMBL/GenBank/DDBJ databases">
        <authorList>
            <person name="Lanie J.A."/>
            <person name="Ng W.-L."/>
            <person name="Kazmierczak K.M."/>
            <person name="Andrzejewski T.M."/>
            <person name="Davidsen T.M."/>
            <person name="Wayne K.J."/>
            <person name="Tettelin H."/>
            <person name="Glass J.I."/>
            <person name="Rusch D."/>
            <person name="Podicherti R."/>
            <person name="Tsui H.-C.T."/>
            <person name="Winkler M.E."/>
        </authorList>
    </citation>
    <scope>NUCLEOTIDE SEQUENCE</scope>
</reference>
<organism evidence="5">
    <name type="scientific">marine metagenome</name>
    <dbReference type="NCBI Taxonomy" id="408172"/>
    <lineage>
        <taxon>unclassified sequences</taxon>
        <taxon>metagenomes</taxon>
        <taxon>ecological metagenomes</taxon>
    </lineage>
</organism>
<dbReference type="CDD" id="cd01658">
    <property type="entry name" value="Ribosomal_L30"/>
    <property type="match status" value="1"/>
</dbReference>
<gene>
    <name evidence="5" type="ORF">METZ01_LOCUS31372</name>
</gene>
<evidence type="ECO:0000259" key="4">
    <source>
        <dbReference type="Pfam" id="PF00327"/>
    </source>
</evidence>
<dbReference type="FunFam" id="3.30.1390.20:FF:000001">
    <property type="entry name" value="50S ribosomal protein L30"/>
    <property type="match status" value="1"/>
</dbReference>
<dbReference type="HAMAP" id="MF_01371_B">
    <property type="entry name" value="Ribosomal_uL30_B"/>
    <property type="match status" value="1"/>
</dbReference>
<dbReference type="GO" id="GO:0003735">
    <property type="term" value="F:structural constituent of ribosome"/>
    <property type="evidence" value="ECO:0007669"/>
    <property type="project" value="InterPro"/>
</dbReference>
<dbReference type="GO" id="GO:0006412">
    <property type="term" value="P:translation"/>
    <property type="evidence" value="ECO:0007669"/>
    <property type="project" value="InterPro"/>
</dbReference>
<sequence>MSKKIKVTQIRSRIGAKKNQIACLSGLGLRKINSSSVLDNSPEVRGMISKVNHLVRIETAV</sequence>
<dbReference type="InterPro" id="IPR036919">
    <property type="entry name" value="Ribo_uL30_ferredoxin-like_sf"/>
</dbReference>
<dbReference type="EMBL" id="UINC01001357">
    <property type="protein sequence ID" value="SUZ78518.1"/>
    <property type="molecule type" value="Genomic_DNA"/>
</dbReference>
<evidence type="ECO:0000313" key="5">
    <source>
        <dbReference type="EMBL" id="SUZ78518.1"/>
    </source>
</evidence>
<dbReference type="PANTHER" id="PTHR15892:SF2">
    <property type="entry name" value="LARGE RIBOSOMAL SUBUNIT PROTEIN UL30M"/>
    <property type="match status" value="1"/>
</dbReference>